<gene>
    <name evidence="1" type="ORF">EDM56_25380</name>
</gene>
<protein>
    <recommendedName>
        <fullName evidence="3">Helicase XPB/Ssl2 N-terminal domain-containing protein</fullName>
    </recommendedName>
</protein>
<evidence type="ECO:0000313" key="1">
    <source>
        <dbReference type="EMBL" id="RNB81650.1"/>
    </source>
</evidence>
<proteinExistence type="predicted"/>
<evidence type="ECO:0000313" key="2">
    <source>
        <dbReference type="Proteomes" id="UP000271031"/>
    </source>
</evidence>
<organism evidence="1 2">
    <name type="scientific">Brevibacillus fluminis</name>
    <dbReference type="NCBI Taxonomy" id="511487"/>
    <lineage>
        <taxon>Bacteria</taxon>
        <taxon>Bacillati</taxon>
        <taxon>Bacillota</taxon>
        <taxon>Bacilli</taxon>
        <taxon>Bacillales</taxon>
        <taxon>Paenibacillaceae</taxon>
        <taxon>Brevibacillus</taxon>
    </lineage>
</organism>
<reference evidence="1 2" key="1">
    <citation type="submission" date="2018-10" db="EMBL/GenBank/DDBJ databases">
        <title>Phylogenomics of Brevibacillus.</title>
        <authorList>
            <person name="Dunlap C."/>
        </authorList>
    </citation>
    <scope>NUCLEOTIDE SEQUENCE [LARGE SCALE GENOMIC DNA]</scope>
    <source>
        <strain evidence="1 2">JCM 15716</strain>
    </source>
</reference>
<accession>A0A3M8D0Q8</accession>
<dbReference type="AlphaFoldDB" id="A0A3M8D0Q8"/>
<dbReference type="OrthoDB" id="2369695at2"/>
<name>A0A3M8D0Q8_9BACL</name>
<comment type="caution">
    <text evidence="1">The sequence shown here is derived from an EMBL/GenBank/DDBJ whole genome shotgun (WGS) entry which is preliminary data.</text>
</comment>
<dbReference type="RefSeq" id="WP_122920734.1">
    <property type="nucleotide sequence ID" value="NZ_RHHQ01000022.1"/>
</dbReference>
<keyword evidence="2" id="KW-1185">Reference proteome</keyword>
<evidence type="ECO:0008006" key="3">
    <source>
        <dbReference type="Google" id="ProtNLM"/>
    </source>
</evidence>
<dbReference type="EMBL" id="RHHQ01000022">
    <property type="protein sequence ID" value="RNB81650.1"/>
    <property type="molecule type" value="Genomic_DNA"/>
</dbReference>
<sequence length="372" mass="43627">MNLAEILVFTDIRQLHQMAVHYGCECNPHSKNELITSLLQNLRRRQTVADEVERLAPDEAHFLFLLFLDKRIVVSLEDLMAKTGVVLHHLKEKKQEQGRKLIANALRRGWIFPAKNKPIGQYQVPTDIREPYIREWISRWKLTQPDEEPEVLAYRDEGHALVDDCYRLLSFLSKEPVPLTGDGGMYKRYQTQLLSFLSVKEEPLAPQKWRFGYGLHFDQYPDRFSLLYDFCYYHRWIKEEAGTVQLTEQGASLLGQPPSPTLYDDAIRFWQRVYKRAVPNLPMLIQLIPWMSGGKWVSQESLKQILLPWLKPFYYDEPEAILVQRVLKMMVHLGLLKVGQRADEEWVYASTESSLTWLQTYNGFTETIILLK</sequence>
<dbReference type="Proteomes" id="UP000271031">
    <property type="component" value="Unassembled WGS sequence"/>
</dbReference>